<dbReference type="InterPro" id="IPR002589">
    <property type="entry name" value="Macro_dom"/>
</dbReference>
<evidence type="ECO:0000313" key="3">
    <source>
        <dbReference type="Proteomes" id="UP000052943"/>
    </source>
</evidence>
<proteinExistence type="predicted"/>
<dbReference type="STRING" id="4790.A0A0W8DSB5"/>
<dbReference type="OrthoDB" id="6133115at2759"/>
<reference evidence="2 3" key="1">
    <citation type="submission" date="2015-11" db="EMBL/GenBank/DDBJ databases">
        <title>Genomes and virulence difference between two physiological races of Phytophthora nicotianae.</title>
        <authorList>
            <person name="Liu H."/>
            <person name="Ma X."/>
            <person name="Yu H."/>
            <person name="Fang D."/>
            <person name="Li Y."/>
            <person name="Wang X."/>
            <person name="Wang W."/>
            <person name="Dong Y."/>
            <person name="Xiao B."/>
        </authorList>
    </citation>
    <scope>NUCLEOTIDE SEQUENCE [LARGE SCALE GENOMIC DNA]</scope>
    <source>
        <strain evidence="3">race 0</strain>
    </source>
</reference>
<dbReference type="PANTHER" id="PTHR11106">
    <property type="entry name" value="GANGLIOSIDE INDUCED DIFFERENTIATION ASSOCIATED PROTEIN 2-RELATED"/>
    <property type="match status" value="1"/>
</dbReference>
<accession>A0A0W8DSB5</accession>
<dbReference type="Pfam" id="PF01661">
    <property type="entry name" value="Macro"/>
    <property type="match status" value="1"/>
</dbReference>
<dbReference type="SMART" id="SM00506">
    <property type="entry name" value="A1pp"/>
    <property type="match status" value="1"/>
</dbReference>
<sequence>MAATFLVTSEALADSNYADRRLLRTHYTTSAESEERASNTVTSSVSAGTEVWAVEGVAHSILYYLDASSISAFVNIIQATTKLREYLQDSELWAKLSELHFGGLRDPALRVERCSTQSRSWSVGNRKLACVELDEFMQSLDDWKRFDDTVTIVEGDVGRINNINDTPLDGIAFPTSSYLVNPHIGAASVVFRRAGHGLDRFVSEQSFREGLANGAGWLPVGSAVVTPGFDTGVEKLIHCVGPSVGTVNCYELLSQTYTSVLNCAVNENLQCIAMVSISTGNLGVPCVKGAQVALRTLQKFLVTSHWEGKLAVVCNDTSVMQAFTDEKTVLLKGFNIVPPLPATEAAGRWFS</sequence>
<dbReference type="EMBL" id="LNFO01000843">
    <property type="protein sequence ID" value="KUF99259.1"/>
    <property type="molecule type" value="Genomic_DNA"/>
</dbReference>
<evidence type="ECO:0000313" key="2">
    <source>
        <dbReference type="EMBL" id="KUF99259.1"/>
    </source>
</evidence>
<gene>
    <name evidence="2" type="ORF">AM587_10001918</name>
</gene>
<comment type="caution">
    <text evidence="2">The sequence shown here is derived from an EMBL/GenBank/DDBJ whole genome shotgun (WGS) entry which is preliminary data.</text>
</comment>
<dbReference type="InterPro" id="IPR043472">
    <property type="entry name" value="Macro_dom-like"/>
</dbReference>
<feature type="domain" description="Macro" evidence="1">
    <location>
        <begin position="137"/>
        <end position="331"/>
    </location>
</feature>
<dbReference type="SUPFAM" id="SSF52949">
    <property type="entry name" value="Macro domain-like"/>
    <property type="match status" value="1"/>
</dbReference>
<name>A0A0W8DSB5_PHYNI</name>
<evidence type="ECO:0000259" key="1">
    <source>
        <dbReference type="PROSITE" id="PS51154"/>
    </source>
</evidence>
<dbReference type="Proteomes" id="UP000052943">
    <property type="component" value="Unassembled WGS sequence"/>
</dbReference>
<dbReference type="AlphaFoldDB" id="A0A0W8DSB5"/>
<dbReference type="PANTHER" id="PTHR11106:SF27">
    <property type="entry name" value="MACRO DOMAIN-CONTAINING PROTEIN"/>
    <property type="match status" value="1"/>
</dbReference>
<dbReference type="Gene3D" id="3.40.220.10">
    <property type="entry name" value="Leucine Aminopeptidase, subunit E, domain 1"/>
    <property type="match status" value="1"/>
</dbReference>
<organism evidence="2 3">
    <name type="scientific">Phytophthora nicotianae</name>
    <name type="common">Potato buckeye rot agent</name>
    <name type="synonym">Phytophthora parasitica</name>
    <dbReference type="NCBI Taxonomy" id="4792"/>
    <lineage>
        <taxon>Eukaryota</taxon>
        <taxon>Sar</taxon>
        <taxon>Stramenopiles</taxon>
        <taxon>Oomycota</taxon>
        <taxon>Peronosporomycetes</taxon>
        <taxon>Peronosporales</taxon>
        <taxon>Peronosporaceae</taxon>
        <taxon>Phytophthora</taxon>
    </lineage>
</organism>
<protein>
    <submittedName>
        <fullName evidence="2">Macro domain-containing protein</fullName>
    </submittedName>
</protein>
<dbReference type="PROSITE" id="PS51154">
    <property type="entry name" value="MACRO"/>
    <property type="match status" value="1"/>
</dbReference>